<dbReference type="EMBL" id="OW240913">
    <property type="protein sequence ID" value="CAH2253407.1"/>
    <property type="molecule type" value="Genomic_DNA"/>
</dbReference>
<dbReference type="CDD" id="cd00051">
    <property type="entry name" value="EFh"/>
    <property type="match status" value="1"/>
</dbReference>
<dbReference type="InterPro" id="IPR018247">
    <property type="entry name" value="EF_Hand_1_Ca_BS"/>
</dbReference>
<dbReference type="Gene3D" id="1.10.287.1490">
    <property type="match status" value="1"/>
</dbReference>
<protein>
    <recommendedName>
        <fullName evidence="10">Ninein-like protein</fullName>
    </recommendedName>
</protein>
<dbReference type="Proteomes" id="UP001295444">
    <property type="component" value="Chromosome 02"/>
</dbReference>
<evidence type="ECO:0000256" key="3">
    <source>
        <dbReference type="ARBA" id="ARBA00022553"/>
    </source>
</evidence>
<comment type="subcellular location">
    <subcellularLocation>
        <location evidence="1">Cytoplasm</location>
        <location evidence="1">Cytoskeleton</location>
        <location evidence="1">Microtubule organizing center</location>
        <location evidence="1">Centrosome</location>
    </subcellularLocation>
</comment>
<evidence type="ECO:0000256" key="11">
    <source>
        <dbReference type="SAM" id="Coils"/>
    </source>
</evidence>
<dbReference type="GO" id="GO:0005874">
    <property type="term" value="C:microtubule"/>
    <property type="evidence" value="ECO:0007669"/>
    <property type="project" value="UniProtKB-KW"/>
</dbReference>
<dbReference type="GO" id="GO:0005813">
    <property type="term" value="C:centrosome"/>
    <property type="evidence" value="ECO:0007669"/>
    <property type="project" value="UniProtKB-SubCell"/>
</dbReference>
<keyword evidence="3" id="KW-0597">Phosphoprotein</keyword>
<dbReference type="SMART" id="SM00054">
    <property type="entry name" value="EFh"/>
    <property type="match status" value="2"/>
</dbReference>
<evidence type="ECO:0000256" key="9">
    <source>
        <dbReference type="ARBA" id="ARBA00023212"/>
    </source>
</evidence>
<feature type="domain" description="EF-hand" evidence="13">
    <location>
        <begin position="332"/>
        <end position="367"/>
    </location>
</feature>
<evidence type="ECO:0000256" key="6">
    <source>
        <dbReference type="ARBA" id="ARBA00022737"/>
    </source>
</evidence>
<dbReference type="InterPro" id="IPR002048">
    <property type="entry name" value="EF_hand_dom"/>
</dbReference>
<evidence type="ECO:0000256" key="5">
    <source>
        <dbReference type="ARBA" id="ARBA00022723"/>
    </source>
</evidence>
<name>A0AAD1RH12_PELCU</name>
<keyword evidence="6" id="KW-0677">Repeat</keyword>
<feature type="coiled-coil region" evidence="11">
    <location>
        <begin position="489"/>
        <end position="567"/>
    </location>
</feature>
<dbReference type="PROSITE" id="PS50222">
    <property type="entry name" value="EF_HAND_2"/>
    <property type="match status" value="2"/>
</dbReference>
<dbReference type="FunFam" id="1.10.238.10:FF:000209">
    <property type="entry name" value="Ninein like"/>
    <property type="match status" value="1"/>
</dbReference>
<evidence type="ECO:0000256" key="10">
    <source>
        <dbReference type="ARBA" id="ARBA00071185"/>
    </source>
</evidence>
<gene>
    <name evidence="14" type="ORF">PECUL_23A049922</name>
</gene>
<evidence type="ECO:0000256" key="4">
    <source>
        <dbReference type="ARBA" id="ARBA00022701"/>
    </source>
</evidence>
<keyword evidence="9" id="KW-0206">Cytoskeleton</keyword>
<proteinExistence type="predicted"/>
<evidence type="ECO:0000256" key="12">
    <source>
        <dbReference type="SAM" id="MobiDB-lite"/>
    </source>
</evidence>
<feature type="coiled-coil region" evidence="11">
    <location>
        <begin position="607"/>
        <end position="683"/>
    </location>
</feature>
<feature type="region of interest" description="Disordered" evidence="12">
    <location>
        <begin position="244"/>
        <end position="267"/>
    </location>
</feature>
<evidence type="ECO:0000313" key="14">
    <source>
        <dbReference type="EMBL" id="CAH2253407.1"/>
    </source>
</evidence>
<feature type="compositionally biased region" description="Basic and acidic residues" evidence="12">
    <location>
        <begin position="249"/>
        <end position="267"/>
    </location>
</feature>
<accession>A0AAD1RH12</accession>
<dbReference type="InterPro" id="IPR011992">
    <property type="entry name" value="EF-hand-dom_pair"/>
</dbReference>
<feature type="coiled-coil region" evidence="11">
    <location>
        <begin position="1758"/>
        <end position="1952"/>
    </location>
</feature>
<dbReference type="PANTHER" id="PTHR18905">
    <property type="entry name" value="NINEIN"/>
    <property type="match status" value="1"/>
</dbReference>
<sequence length="2026" mass="235430">MNKPKTFDVPIYFIIIPLSSDVIMHHNNLRVSNKGLNNLKPVIVELGLQGTQKLIRTNQNLLDNLLYGPKQDLKRMVIVPTSLCKEPSTLGCCASPKDDSVFTGLSMIPPRERGRQVPYRLLWDGPGRGEQICIPASRYAQLPLLLQTLLGNDTFARVNFDEFKEGFVAVLSSTIDISISEDESSYLEPVIPDEVKPKFVKGTKRYGRRTQPEFEAAENEANKYMQEQHNVKCKRKGQIRRSSSLESVESLKSDEEAESAKEPHNENFEGQGQLRVWESEFFASPGRNASLYCDMTEHQVRAIWEELGVGCNGYLNLQELATVCQNIGLKDFSKEKIEDLFKKLDRDGDGKVSFVEFQLGLFNYAPLPFSSTPLQQRRPWAFCQSAEDSSRKTATSSLLSSCGAIHLFTSIDDGTGFGNPEQIMIIWEEEGIEDSKDLLMSLDFNLEERINLLDLTTALDNELIAAKNRFHLAALASYKHELHYQHGQVNQVTKERDKFKQDLEKAEKRNLQLADEVDDHNSTMEQLNESKIKELEQEYRQRLAFIRTELEREKDQFLQNTNQHRTKMESDLASFQVEEAFLRDKLNLSIKENSRLQKEMVEIVGKLSESEKLVEKLQNTVDRILKEKGVTDPLHSEIFVQEEHFAEIIKQYEAQCRELRDQNDELQIQLETLRSQLSESKYSRLLARMKDNKLLHLKAKEKLHLSNGVPGKKGLSTRLRRSSSAAGADVTVQSENLPMNMETELTKHQIKEQQQEIQDLKIQLETKVIYYEREVELMKSNFEKERRETEQSFKIEISELEEQKADLEGLNTKYQEVIDGLKEQLNKSAHIQDIEKKFEKERIEMEQYYATEISTLSKKLTGEKEQLEEEIKRFHQQELQTMREEAKEELNERLSEIEAQYADYCQTILLRHNSEKEEILRKHKADKQVLMEEHTLQRARWEEQEKATMMQWKKELLKLEEKQNEEQALICKTFAVERERIENEYCTHIDRLNEEIQLLNARLAEQGSSSCSGKRQVQQKVNLENGQLDDGEDVCFGSPKQQPFSCSDIMPGDGWVCAKDDQLLKPKMVCDVRLLVNKTELVEMQIKPTEAHHLKVQQVFSFNASEENLALLKRAEDDAMVKLQETESPGSSPRVQLRDETKEKDGLMKNQKGLEVKTQLVSQLKAKEEECFLSEVKSEKLESQMKEACNGLGDKCLCSKVLVQEWEELQKQVEDLQSLVSELECNRTSMQEKEQDLTAQLEQSRRESNVLRNVCQSLENIEERHLVEELINRNVLLSQQLKNKDDEVYNLQSKMLENVTFSQQMEEEVTERVQHAMNDLEREKDHAKDKLFELEALVREIEARSSLDNRMELSRLSEDNSELKNKLERLQQDVGDLEELNKMTRLHLEDAERENSKLQSDLKEMDIQNKKYLNEMSQLNSHLNGTVSEILAKQESIQQLTSRLQEVTQQREEADATIKQLQETLRALEKEKLQQLLEWENARQRLEQDLLMSKVENEKYQDELSQMNSQSLQLNGTVSDLSTHNMAKQETIQQLTSKLQEVTQQRKEAEAAIKQLQETLSSLEKEKLQQLSVWQHERQRLEQELLMYKEKNDKYQDELSRLNSHLNGTVSDLSAQIMAKQETIQQLTSRLQKVTQQREEADAAIKQLQETLSALEKEKLQQLSVWKNQRQRLEQDLLMSKEKNDKYQDDLSRLNSHSLQLNCTVSDLSAQIMAKQETIQQLTSRLPEVAQQKEESDSAVKRLQETLCALEKERLQQLSAWQNDRQRIEQELRISKEKVLALEALEVDVSILIKEKQDLLEQCQRVTTQVKETADKVIQMDKIESDLKQAQQECQTLRTVQNQLREQLDESQDQLMEANLKLTLAQSQHMREVQQLKEQVSSAAPMDQLSHLQDRLLQEQQKVQQMQEKLRFHAEQANRQLAMQQEAHEKLLRKMEDRMESVEMNLKNVRLMLQDKVSQLKEQLERNSKSDLLLKDLYVENAHLMKALQVTEERQKSAEKKNYVLEEKIFALNKVIKKIAPASLAV</sequence>
<evidence type="ECO:0000256" key="7">
    <source>
        <dbReference type="ARBA" id="ARBA00022837"/>
    </source>
</evidence>
<feature type="domain" description="EF-hand" evidence="13">
    <location>
        <begin position="295"/>
        <end position="330"/>
    </location>
</feature>
<reference evidence="14" key="1">
    <citation type="submission" date="2022-03" db="EMBL/GenBank/DDBJ databases">
        <authorList>
            <person name="Alioto T."/>
            <person name="Alioto T."/>
            <person name="Gomez Garrido J."/>
        </authorList>
    </citation>
    <scope>NUCLEOTIDE SEQUENCE</scope>
</reference>
<feature type="coiled-coil region" evidence="11">
    <location>
        <begin position="1206"/>
        <end position="1725"/>
    </location>
</feature>
<feature type="region of interest" description="Disordered" evidence="12">
    <location>
        <begin position="1124"/>
        <end position="1143"/>
    </location>
</feature>
<organism evidence="14 15">
    <name type="scientific">Pelobates cultripes</name>
    <name type="common">Western spadefoot toad</name>
    <dbReference type="NCBI Taxonomy" id="61616"/>
    <lineage>
        <taxon>Eukaryota</taxon>
        <taxon>Metazoa</taxon>
        <taxon>Chordata</taxon>
        <taxon>Craniata</taxon>
        <taxon>Vertebrata</taxon>
        <taxon>Euteleostomi</taxon>
        <taxon>Amphibia</taxon>
        <taxon>Batrachia</taxon>
        <taxon>Anura</taxon>
        <taxon>Pelobatoidea</taxon>
        <taxon>Pelobatidae</taxon>
        <taxon>Pelobates</taxon>
    </lineage>
</organism>
<dbReference type="PANTHER" id="PTHR18905:SF12">
    <property type="entry name" value="NINEIN-LIKE PROTEIN"/>
    <property type="match status" value="1"/>
</dbReference>
<keyword evidence="2" id="KW-0963">Cytoplasm</keyword>
<evidence type="ECO:0000256" key="2">
    <source>
        <dbReference type="ARBA" id="ARBA00022490"/>
    </source>
</evidence>
<dbReference type="GO" id="GO:0034454">
    <property type="term" value="P:microtubule anchoring at centrosome"/>
    <property type="evidence" value="ECO:0007669"/>
    <property type="project" value="TreeGrafter"/>
</dbReference>
<feature type="coiled-coil region" evidence="11">
    <location>
        <begin position="790"/>
        <end position="1009"/>
    </location>
</feature>
<dbReference type="GO" id="GO:0005509">
    <property type="term" value="F:calcium ion binding"/>
    <property type="evidence" value="ECO:0007669"/>
    <property type="project" value="InterPro"/>
</dbReference>
<evidence type="ECO:0000256" key="1">
    <source>
        <dbReference type="ARBA" id="ARBA00004300"/>
    </source>
</evidence>
<dbReference type="PROSITE" id="PS00018">
    <property type="entry name" value="EF_HAND_1"/>
    <property type="match status" value="1"/>
</dbReference>
<dbReference type="Pfam" id="PF13499">
    <property type="entry name" value="EF-hand_7"/>
    <property type="match status" value="1"/>
</dbReference>
<dbReference type="SUPFAM" id="SSF47473">
    <property type="entry name" value="EF-hand"/>
    <property type="match status" value="1"/>
</dbReference>
<evidence type="ECO:0000259" key="13">
    <source>
        <dbReference type="PROSITE" id="PS50222"/>
    </source>
</evidence>
<keyword evidence="15" id="KW-1185">Reference proteome</keyword>
<keyword evidence="8 11" id="KW-0175">Coiled coil</keyword>
<evidence type="ECO:0000256" key="8">
    <source>
        <dbReference type="ARBA" id="ARBA00023054"/>
    </source>
</evidence>
<evidence type="ECO:0000313" key="15">
    <source>
        <dbReference type="Proteomes" id="UP001295444"/>
    </source>
</evidence>
<keyword evidence="5" id="KW-0479">Metal-binding</keyword>
<keyword evidence="4" id="KW-0493">Microtubule</keyword>
<dbReference type="Gene3D" id="1.10.238.10">
    <property type="entry name" value="EF-hand"/>
    <property type="match status" value="1"/>
</dbReference>
<keyword evidence="7" id="KW-0106">Calcium</keyword>